<name>A0A0L7QYS7_9HYME</name>
<dbReference type="InterPro" id="IPR036397">
    <property type="entry name" value="RNaseH_sf"/>
</dbReference>
<dbReference type="PANTHER" id="PTHR46060">
    <property type="entry name" value="MARINER MOS1 TRANSPOSASE-LIKE PROTEIN"/>
    <property type="match status" value="1"/>
</dbReference>
<dbReference type="GO" id="GO:0008168">
    <property type="term" value="F:methyltransferase activity"/>
    <property type="evidence" value="ECO:0007669"/>
    <property type="project" value="UniProtKB-KW"/>
</dbReference>
<evidence type="ECO:0000313" key="2">
    <source>
        <dbReference type="Proteomes" id="UP000053825"/>
    </source>
</evidence>
<proteinExistence type="predicted"/>
<gene>
    <name evidence="1" type="ORF">WH47_02796</name>
</gene>
<dbReference type="PANTHER" id="PTHR46060:SF1">
    <property type="entry name" value="MARINER MOS1 TRANSPOSASE-LIKE PROTEIN"/>
    <property type="match status" value="1"/>
</dbReference>
<sequence length="60" mass="6864">GLLSKGAELLYHNARPHFAAVTVQTLQQVRFEVLEHLLYCPDVTHSDYHLFGPLKTVFKN</sequence>
<reference evidence="1 2" key="1">
    <citation type="submission" date="2015-07" db="EMBL/GenBank/DDBJ databases">
        <title>The genome of Habropoda laboriosa.</title>
        <authorList>
            <person name="Pan H."/>
            <person name="Kapheim K."/>
        </authorList>
    </citation>
    <scope>NUCLEOTIDE SEQUENCE [LARGE SCALE GENOMIC DNA]</scope>
    <source>
        <strain evidence="1">0110345459</strain>
    </source>
</reference>
<dbReference type="STRING" id="597456.A0A0L7QYS7"/>
<feature type="non-terminal residue" evidence="1">
    <location>
        <position position="1"/>
    </location>
</feature>
<dbReference type="Proteomes" id="UP000053825">
    <property type="component" value="Unassembled WGS sequence"/>
</dbReference>
<protein>
    <submittedName>
        <fullName evidence="1">Histone-lysine N-methyltransferase SETMAR</fullName>
    </submittedName>
</protein>
<dbReference type="EMBL" id="KQ414686">
    <property type="protein sequence ID" value="KOC63770.1"/>
    <property type="molecule type" value="Genomic_DNA"/>
</dbReference>
<keyword evidence="1" id="KW-0808">Transferase</keyword>
<evidence type="ECO:0000313" key="1">
    <source>
        <dbReference type="EMBL" id="KOC63770.1"/>
    </source>
</evidence>
<keyword evidence="1" id="KW-0489">Methyltransferase</keyword>
<keyword evidence="2" id="KW-1185">Reference proteome</keyword>
<dbReference type="AlphaFoldDB" id="A0A0L7QYS7"/>
<organism evidence="1 2">
    <name type="scientific">Habropoda laboriosa</name>
    <dbReference type="NCBI Taxonomy" id="597456"/>
    <lineage>
        <taxon>Eukaryota</taxon>
        <taxon>Metazoa</taxon>
        <taxon>Ecdysozoa</taxon>
        <taxon>Arthropoda</taxon>
        <taxon>Hexapoda</taxon>
        <taxon>Insecta</taxon>
        <taxon>Pterygota</taxon>
        <taxon>Neoptera</taxon>
        <taxon>Endopterygota</taxon>
        <taxon>Hymenoptera</taxon>
        <taxon>Apocrita</taxon>
        <taxon>Aculeata</taxon>
        <taxon>Apoidea</taxon>
        <taxon>Anthophila</taxon>
        <taxon>Apidae</taxon>
        <taxon>Habropoda</taxon>
    </lineage>
</organism>
<dbReference type="GO" id="GO:0032259">
    <property type="term" value="P:methylation"/>
    <property type="evidence" value="ECO:0007669"/>
    <property type="project" value="UniProtKB-KW"/>
</dbReference>
<dbReference type="InterPro" id="IPR052709">
    <property type="entry name" value="Transposase-MT_Hybrid"/>
</dbReference>
<dbReference type="Gene3D" id="3.30.420.10">
    <property type="entry name" value="Ribonuclease H-like superfamily/Ribonuclease H"/>
    <property type="match status" value="1"/>
</dbReference>
<accession>A0A0L7QYS7</accession>
<dbReference type="GO" id="GO:0003676">
    <property type="term" value="F:nucleic acid binding"/>
    <property type="evidence" value="ECO:0007669"/>
    <property type="project" value="InterPro"/>
</dbReference>